<dbReference type="InterPro" id="IPR001789">
    <property type="entry name" value="Sig_transdc_resp-reg_receiver"/>
</dbReference>
<name>A0A940S0U4_9RHOB</name>
<comment type="caution">
    <text evidence="12">The sequence shown here is derived from an EMBL/GenBank/DDBJ whole genome shotgun (WGS) entry which is preliminary data.</text>
</comment>
<dbReference type="PANTHER" id="PTHR48111">
    <property type="entry name" value="REGULATOR OF RPOS"/>
    <property type="match status" value="1"/>
</dbReference>
<dbReference type="CDD" id="cd00383">
    <property type="entry name" value="trans_reg_C"/>
    <property type="match status" value="1"/>
</dbReference>
<proteinExistence type="predicted"/>
<evidence type="ECO:0000256" key="6">
    <source>
        <dbReference type="ARBA" id="ARBA00023125"/>
    </source>
</evidence>
<protein>
    <submittedName>
        <fullName evidence="12">Response regulator transcription factor</fullName>
    </submittedName>
</protein>
<evidence type="ECO:0000256" key="4">
    <source>
        <dbReference type="ARBA" id="ARBA00023012"/>
    </source>
</evidence>
<feature type="domain" description="Response regulatory" evidence="10">
    <location>
        <begin position="2"/>
        <end position="116"/>
    </location>
</feature>
<accession>A0A940S0U4</accession>
<dbReference type="GO" id="GO:0006355">
    <property type="term" value="P:regulation of DNA-templated transcription"/>
    <property type="evidence" value="ECO:0007669"/>
    <property type="project" value="InterPro"/>
</dbReference>
<dbReference type="GO" id="GO:0005829">
    <property type="term" value="C:cytosol"/>
    <property type="evidence" value="ECO:0007669"/>
    <property type="project" value="TreeGrafter"/>
</dbReference>
<dbReference type="Gene3D" id="1.10.10.10">
    <property type="entry name" value="Winged helix-like DNA-binding domain superfamily/Winged helix DNA-binding domain"/>
    <property type="match status" value="1"/>
</dbReference>
<keyword evidence="13" id="KW-1185">Reference proteome</keyword>
<dbReference type="EMBL" id="JAGISH010000003">
    <property type="protein sequence ID" value="MBP0482451.1"/>
    <property type="molecule type" value="Genomic_DNA"/>
</dbReference>
<dbReference type="Gene3D" id="6.10.250.690">
    <property type="match status" value="1"/>
</dbReference>
<comment type="subcellular location">
    <subcellularLocation>
        <location evidence="1">Cytoplasm</location>
    </subcellularLocation>
</comment>
<keyword evidence="5" id="KW-0805">Transcription regulation</keyword>
<evidence type="ECO:0000256" key="3">
    <source>
        <dbReference type="ARBA" id="ARBA00022553"/>
    </source>
</evidence>
<keyword evidence="7" id="KW-0804">Transcription</keyword>
<dbReference type="PANTHER" id="PTHR48111:SF35">
    <property type="entry name" value="TRANSCRIPTIONAL REGULATORY PROTEIN QSEB"/>
    <property type="match status" value="1"/>
</dbReference>
<dbReference type="SMART" id="SM00862">
    <property type="entry name" value="Trans_reg_C"/>
    <property type="match status" value="1"/>
</dbReference>
<dbReference type="RefSeq" id="WP_209360298.1">
    <property type="nucleotide sequence ID" value="NZ_JAGISH010000003.1"/>
</dbReference>
<dbReference type="InterPro" id="IPR036388">
    <property type="entry name" value="WH-like_DNA-bd_sf"/>
</dbReference>
<sequence length="227" mass="25600">MRILIVEDDEVLADGLTVGLRLSGFTPDHVYTLADARLALETSEFDGMVLDIMLPDGLGTDLLTEMRRKGQRLPVLLLTARDRVEDRVRGLDSGADDYLGKPFDLTELAARLRAMLRRREGRASGALSHNGLRIDPATLRGRFGEKDLTFSHREFTILHALMEHPRRVLSRQMLEERLYGWQEGIESNTVEVHVHKLRAKLGRGFIETLRGLGYRLAEEEGTPSRSG</sequence>
<dbReference type="SUPFAM" id="SSF52172">
    <property type="entry name" value="CheY-like"/>
    <property type="match status" value="1"/>
</dbReference>
<feature type="modified residue" description="4-aspartylphosphate" evidence="8">
    <location>
        <position position="51"/>
    </location>
</feature>
<dbReference type="CDD" id="cd17624">
    <property type="entry name" value="REC_OmpR_PmrA-like"/>
    <property type="match status" value="1"/>
</dbReference>
<evidence type="ECO:0000256" key="5">
    <source>
        <dbReference type="ARBA" id="ARBA00023015"/>
    </source>
</evidence>
<feature type="domain" description="OmpR/PhoB-type" evidence="11">
    <location>
        <begin position="124"/>
        <end position="218"/>
    </location>
</feature>
<dbReference type="Proteomes" id="UP000675940">
    <property type="component" value="Unassembled WGS sequence"/>
</dbReference>
<reference evidence="12" key="1">
    <citation type="submission" date="2021-03" db="EMBL/GenBank/DDBJ databases">
        <title>Sagittula salina sp. nov. strain M10.9X isolated from the marine waste.</title>
        <authorList>
            <person name="Satari L."/>
            <person name="Molina-Menor E."/>
            <person name="Vidal-Verdu A."/>
            <person name="Pascual J."/>
            <person name="Pereto J."/>
            <person name="Porcar M."/>
        </authorList>
    </citation>
    <scope>NUCLEOTIDE SEQUENCE</scope>
    <source>
        <strain evidence="12">M10.9X</strain>
    </source>
</reference>
<evidence type="ECO:0000313" key="12">
    <source>
        <dbReference type="EMBL" id="MBP0482451.1"/>
    </source>
</evidence>
<dbReference type="PROSITE" id="PS51755">
    <property type="entry name" value="OMPR_PHOB"/>
    <property type="match status" value="1"/>
</dbReference>
<evidence type="ECO:0000256" key="2">
    <source>
        <dbReference type="ARBA" id="ARBA00022490"/>
    </source>
</evidence>
<dbReference type="PROSITE" id="PS50110">
    <property type="entry name" value="RESPONSE_REGULATORY"/>
    <property type="match status" value="1"/>
</dbReference>
<dbReference type="InterPro" id="IPR011006">
    <property type="entry name" value="CheY-like_superfamily"/>
</dbReference>
<dbReference type="Pfam" id="PF00072">
    <property type="entry name" value="Response_reg"/>
    <property type="match status" value="1"/>
</dbReference>
<dbReference type="InterPro" id="IPR001867">
    <property type="entry name" value="OmpR/PhoB-type_DNA-bd"/>
</dbReference>
<dbReference type="Gene3D" id="3.40.50.2300">
    <property type="match status" value="1"/>
</dbReference>
<dbReference type="AlphaFoldDB" id="A0A940S0U4"/>
<evidence type="ECO:0000259" key="11">
    <source>
        <dbReference type="PROSITE" id="PS51755"/>
    </source>
</evidence>
<gene>
    <name evidence="12" type="ORF">J5474_08095</name>
</gene>
<dbReference type="Pfam" id="PF00486">
    <property type="entry name" value="Trans_reg_C"/>
    <property type="match status" value="1"/>
</dbReference>
<evidence type="ECO:0000256" key="7">
    <source>
        <dbReference type="ARBA" id="ARBA00023163"/>
    </source>
</evidence>
<evidence type="ECO:0000259" key="10">
    <source>
        <dbReference type="PROSITE" id="PS50110"/>
    </source>
</evidence>
<dbReference type="GO" id="GO:0032993">
    <property type="term" value="C:protein-DNA complex"/>
    <property type="evidence" value="ECO:0007669"/>
    <property type="project" value="TreeGrafter"/>
</dbReference>
<dbReference type="GO" id="GO:0000156">
    <property type="term" value="F:phosphorelay response regulator activity"/>
    <property type="evidence" value="ECO:0007669"/>
    <property type="project" value="TreeGrafter"/>
</dbReference>
<keyword evidence="3 8" id="KW-0597">Phosphoprotein</keyword>
<dbReference type="InterPro" id="IPR039420">
    <property type="entry name" value="WalR-like"/>
</dbReference>
<evidence type="ECO:0000256" key="1">
    <source>
        <dbReference type="ARBA" id="ARBA00004496"/>
    </source>
</evidence>
<keyword evidence="6 9" id="KW-0238">DNA-binding</keyword>
<organism evidence="12 13">
    <name type="scientific">Sagittula salina</name>
    <dbReference type="NCBI Taxonomy" id="2820268"/>
    <lineage>
        <taxon>Bacteria</taxon>
        <taxon>Pseudomonadati</taxon>
        <taxon>Pseudomonadota</taxon>
        <taxon>Alphaproteobacteria</taxon>
        <taxon>Rhodobacterales</taxon>
        <taxon>Roseobacteraceae</taxon>
        <taxon>Sagittula</taxon>
    </lineage>
</organism>
<dbReference type="SMART" id="SM00448">
    <property type="entry name" value="REC"/>
    <property type="match status" value="1"/>
</dbReference>
<evidence type="ECO:0000256" key="8">
    <source>
        <dbReference type="PROSITE-ProRule" id="PRU00169"/>
    </source>
</evidence>
<keyword evidence="4" id="KW-0902">Two-component regulatory system</keyword>
<evidence type="ECO:0000256" key="9">
    <source>
        <dbReference type="PROSITE-ProRule" id="PRU01091"/>
    </source>
</evidence>
<evidence type="ECO:0000313" key="13">
    <source>
        <dbReference type="Proteomes" id="UP000675940"/>
    </source>
</evidence>
<feature type="DNA-binding region" description="OmpR/PhoB-type" evidence="9">
    <location>
        <begin position="124"/>
        <end position="218"/>
    </location>
</feature>
<dbReference type="GO" id="GO:0000976">
    <property type="term" value="F:transcription cis-regulatory region binding"/>
    <property type="evidence" value="ECO:0007669"/>
    <property type="project" value="TreeGrafter"/>
</dbReference>
<keyword evidence="2" id="KW-0963">Cytoplasm</keyword>